<evidence type="ECO:0000313" key="5">
    <source>
        <dbReference type="EMBL" id="KAK5637453.1"/>
    </source>
</evidence>
<evidence type="ECO:0000256" key="1">
    <source>
        <dbReference type="ARBA" id="ARBA00005179"/>
    </source>
</evidence>
<name>A0AAN7UXR5_9PEZI</name>
<dbReference type="GO" id="GO:0016746">
    <property type="term" value="F:acyltransferase activity"/>
    <property type="evidence" value="ECO:0007669"/>
    <property type="project" value="UniProtKB-KW"/>
</dbReference>
<sequence>MGNLLSKPKPQAPLAVATDTIVPMHHMDDNNMNRSIVVMFMMRFDDVMDPERLKDSLEKLLSRDDWRKLGARIRLNEKGKLDCHIPEKFDQQRPAVAFSHVKYDMEIGKHPLASRLPRASSKPAAVGDPEEFRPLMRREDGPKCLDDYIYRDEPQLSMHIVSFEDATLVTLGWLHTFLDAMGRRELIQAWIAVLEGRDSDVKPLLGVYDDPLKNFGLRPQQPFMYAHQRVTGWRRAIFVMRYIFEMAWYPKEEARIVCLPAAHMRKIRADAMADLELQHKGDGKKPFVSDGDLVSGWITRLLIRQLDPPNSTRTIQIMNAFGLRSTLANDLLPSNSAYVANAITGVFALVTAKDLHTKPLSFVASEIRRSIAEQGEREQLEARRAIDRDSIKKTGQASLFGDAWMRLVIISNWTKGRFFENDFSAAVVKPGIPEDSPERRSKVGRPSYIQTCGYSDNTFPLRNAFPVIGKDQAGNYWLSGYLRKGIWHKIEEELNRSE</sequence>
<dbReference type="Pfam" id="PF02458">
    <property type="entry name" value="Transferase"/>
    <property type="match status" value="1"/>
</dbReference>
<dbReference type="EMBL" id="JAWHQM010000119">
    <property type="protein sequence ID" value="KAK5637453.1"/>
    <property type="molecule type" value="Genomic_DNA"/>
</dbReference>
<dbReference type="InterPro" id="IPR051283">
    <property type="entry name" value="Sec_Metabolite_Acyltrans"/>
</dbReference>
<dbReference type="InterPro" id="IPR023213">
    <property type="entry name" value="CAT-like_dom_sf"/>
</dbReference>
<comment type="pathway">
    <text evidence="1">Secondary metabolite biosynthesis.</text>
</comment>
<dbReference type="Gene3D" id="3.30.559.10">
    <property type="entry name" value="Chloramphenicol acetyltransferase-like domain"/>
    <property type="match status" value="2"/>
</dbReference>
<protein>
    <submittedName>
        <fullName evidence="5">Uncharacterized protein</fullName>
    </submittedName>
</protein>
<dbReference type="PANTHER" id="PTHR31896:SF69">
    <property type="entry name" value="FAMILY REGULATORY PROTEIN, PUTATIVE (AFU_ORTHOLOGUE AFUA_3G14730)-RELATED"/>
    <property type="match status" value="1"/>
</dbReference>
<reference evidence="5 6" key="1">
    <citation type="submission" date="2023-10" db="EMBL/GenBank/DDBJ databases">
        <title>Draft genome sequence of Xylaria bambusicola isolate GMP-LS, the root and basal stem rot pathogen of sugarcane in Indonesia.</title>
        <authorList>
            <person name="Selvaraj P."/>
            <person name="Muralishankar V."/>
            <person name="Muruganantham S."/>
            <person name="Sp S."/>
            <person name="Haryani S."/>
            <person name="Lau K.J.X."/>
            <person name="Naqvi N.I."/>
        </authorList>
    </citation>
    <scope>NUCLEOTIDE SEQUENCE [LARGE SCALE GENOMIC DNA]</scope>
    <source>
        <strain evidence="5">GMP-LS</strain>
    </source>
</reference>
<evidence type="ECO:0000256" key="2">
    <source>
        <dbReference type="ARBA" id="ARBA00009861"/>
    </source>
</evidence>
<evidence type="ECO:0000256" key="4">
    <source>
        <dbReference type="ARBA" id="ARBA00023315"/>
    </source>
</evidence>
<comment type="similarity">
    <text evidence="2">Belongs to the plant acyltransferase family.</text>
</comment>
<dbReference type="AlphaFoldDB" id="A0AAN7UXR5"/>
<accession>A0AAN7UXR5</accession>
<keyword evidence="3" id="KW-0808">Transferase</keyword>
<dbReference type="Proteomes" id="UP001305414">
    <property type="component" value="Unassembled WGS sequence"/>
</dbReference>
<gene>
    <name evidence="5" type="ORF">RRF57_013168</name>
</gene>
<evidence type="ECO:0000313" key="6">
    <source>
        <dbReference type="Proteomes" id="UP001305414"/>
    </source>
</evidence>
<keyword evidence="6" id="KW-1185">Reference proteome</keyword>
<organism evidence="5 6">
    <name type="scientific">Xylaria bambusicola</name>
    <dbReference type="NCBI Taxonomy" id="326684"/>
    <lineage>
        <taxon>Eukaryota</taxon>
        <taxon>Fungi</taxon>
        <taxon>Dikarya</taxon>
        <taxon>Ascomycota</taxon>
        <taxon>Pezizomycotina</taxon>
        <taxon>Sordariomycetes</taxon>
        <taxon>Xylariomycetidae</taxon>
        <taxon>Xylariales</taxon>
        <taxon>Xylariaceae</taxon>
        <taxon>Xylaria</taxon>
    </lineage>
</organism>
<keyword evidence="4" id="KW-0012">Acyltransferase</keyword>
<proteinExistence type="inferred from homology"/>
<evidence type="ECO:0000256" key="3">
    <source>
        <dbReference type="ARBA" id="ARBA00022679"/>
    </source>
</evidence>
<comment type="caution">
    <text evidence="5">The sequence shown here is derived from an EMBL/GenBank/DDBJ whole genome shotgun (WGS) entry which is preliminary data.</text>
</comment>
<dbReference type="PANTHER" id="PTHR31896">
    <property type="entry name" value="FAMILY REGULATORY PROTEIN, PUTATIVE (AFU_ORTHOLOGUE AFUA_3G14730)-RELATED"/>
    <property type="match status" value="1"/>
</dbReference>